<evidence type="ECO:0000259" key="3">
    <source>
        <dbReference type="PROSITE" id="PS50011"/>
    </source>
</evidence>
<dbReference type="InterPro" id="IPR017441">
    <property type="entry name" value="Protein_kinase_ATP_BS"/>
</dbReference>
<evidence type="ECO:0000256" key="1">
    <source>
        <dbReference type="PROSITE-ProRule" id="PRU10141"/>
    </source>
</evidence>
<dbReference type="PROSITE" id="PS00107">
    <property type="entry name" value="PROTEIN_KINASE_ATP"/>
    <property type="match status" value="1"/>
</dbReference>
<evidence type="ECO:0000313" key="5">
    <source>
        <dbReference type="Proteomes" id="UP000789572"/>
    </source>
</evidence>
<dbReference type="InterPro" id="IPR011009">
    <property type="entry name" value="Kinase-like_dom_sf"/>
</dbReference>
<dbReference type="Pfam" id="PF00069">
    <property type="entry name" value="Pkinase"/>
    <property type="match status" value="1"/>
</dbReference>
<name>A0A9N9DNB4_9GLOM</name>
<dbReference type="SUPFAM" id="SSF56112">
    <property type="entry name" value="Protein kinase-like (PK-like)"/>
    <property type="match status" value="1"/>
</dbReference>
<keyword evidence="1" id="KW-0067">ATP-binding</keyword>
<evidence type="ECO:0000256" key="2">
    <source>
        <dbReference type="SAM" id="MobiDB-lite"/>
    </source>
</evidence>
<feature type="region of interest" description="Disordered" evidence="2">
    <location>
        <begin position="293"/>
        <end position="378"/>
    </location>
</feature>
<feature type="non-terminal residue" evidence="4">
    <location>
        <position position="552"/>
    </location>
</feature>
<feature type="compositionally biased region" description="Acidic residues" evidence="2">
    <location>
        <begin position="305"/>
        <end position="318"/>
    </location>
</feature>
<accession>A0A9N9DNB4</accession>
<dbReference type="GO" id="GO:0004672">
    <property type="term" value="F:protein kinase activity"/>
    <property type="evidence" value="ECO:0007669"/>
    <property type="project" value="InterPro"/>
</dbReference>
<evidence type="ECO:0000313" key="4">
    <source>
        <dbReference type="EMBL" id="CAG8647187.1"/>
    </source>
</evidence>
<sequence length="552" mass="62765">PNVLAHVDADQLELWKADTPFGVKPSSIQSLPATNNLLAIHRISDYWPGEIPPNSIHVLINPARLSESDLLELCPPCLGYINRHGSTGSTRFQYARTPGSVVTWHNFENDVKNATWDDTRKYPSHPAFQQYLTISDEETIRQALDENVFRFLNNLLSHEVFGRFTLLKSVIGEPDFIQKDSNEVLRLVIEVKTKWALSADNLVTTYAQNLTECRNRTTSRICVYHQLKQVFGYLSHNHLQFGVLTTYDKTWFLYRRQPDELCISPPIQYNNQQPTLFQCFFYLTFLARNKPDCDSAPQSPQPLLPDDDNGDSSYDDGDNSSHNDGGRKRKASSQDARRSSQHRVLMAGRGRSKGGRGSKGGKRNKVMAHPSHSSNREEEHVPLEFFDWGSFRVLNVLGMGCTGTVFKAILHGEQVALKICDLWQHPDYEKELLNEVEVYNALKDLQGDCVPRFKGAGYTAGGLFTIATDIVGRPLEDAESLSDQEYLVIRTALSSIHHYGFVHNDIHRENILVKRTSHQFYASFIDFAFSKQGCQHDFQKEMKSLARLLRQS</sequence>
<organism evidence="4 5">
    <name type="scientific">Paraglomus occultum</name>
    <dbReference type="NCBI Taxonomy" id="144539"/>
    <lineage>
        <taxon>Eukaryota</taxon>
        <taxon>Fungi</taxon>
        <taxon>Fungi incertae sedis</taxon>
        <taxon>Mucoromycota</taxon>
        <taxon>Glomeromycotina</taxon>
        <taxon>Glomeromycetes</taxon>
        <taxon>Paraglomerales</taxon>
        <taxon>Paraglomeraceae</taxon>
        <taxon>Paraglomus</taxon>
    </lineage>
</organism>
<dbReference type="InterPro" id="IPR052396">
    <property type="entry name" value="Meiotic_Drive_Suppr_Kinase"/>
</dbReference>
<proteinExistence type="predicted"/>
<dbReference type="OrthoDB" id="10020333at2759"/>
<dbReference type="EMBL" id="CAJVPJ010003994">
    <property type="protein sequence ID" value="CAG8647187.1"/>
    <property type="molecule type" value="Genomic_DNA"/>
</dbReference>
<dbReference type="Gene3D" id="3.30.200.20">
    <property type="entry name" value="Phosphorylase Kinase, domain 1"/>
    <property type="match status" value="1"/>
</dbReference>
<feature type="compositionally biased region" description="Basic residues" evidence="2">
    <location>
        <begin position="350"/>
        <end position="366"/>
    </location>
</feature>
<dbReference type="PROSITE" id="PS50011">
    <property type="entry name" value="PROTEIN_KINASE_DOM"/>
    <property type="match status" value="1"/>
</dbReference>
<feature type="binding site" evidence="1">
    <location>
        <position position="418"/>
    </location>
    <ligand>
        <name>ATP</name>
        <dbReference type="ChEBI" id="CHEBI:30616"/>
    </ligand>
</feature>
<protein>
    <submittedName>
        <fullName evidence="4">11077_t:CDS:1</fullName>
    </submittedName>
</protein>
<reference evidence="4" key="1">
    <citation type="submission" date="2021-06" db="EMBL/GenBank/DDBJ databases">
        <authorList>
            <person name="Kallberg Y."/>
            <person name="Tangrot J."/>
            <person name="Rosling A."/>
        </authorList>
    </citation>
    <scope>NUCLEOTIDE SEQUENCE</scope>
    <source>
        <strain evidence="4">IA702</strain>
    </source>
</reference>
<dbReference type="AlphaFoldDB" id="A0A9N9DNB4"/>
<gene>
    <name evidence="4" type="ORF">POCULU_LOCUS9747</name>
</gene>
<dbReference type="Gene3D" id="1.10.510.10">
    <property type="entry name" value="Transferase(Phosphotransferase) domain 1"/>
    <property type="match status" value="1"/>
</dbReference>
<keyword evidence="1" id="KW-0547">Nucleotide-binding</keyword>
<comment type="caution">
    <text evidence="4">The sequence shown here is derived from an EMBL/GenBank/DDBJ whole genome shotgun (WGS) entry which is preliminary data.</text>
</comment>
<dbReference type="InterPro" id="IPR000719">
    <property type="entry name" value="Prot_kinase_dom"/>
</dbReference>
<keyword evidence="5" id="KW-1185">Reference proteome</keyword>
<feature type="domain" description="Protein kinase" evidence="3">
    <location>
        <begin position="391"/>
        <end position="552"/>
    </location>
</feature>
<dbReference type="PANTHER" id="PTHR37171:SF1">
    <property type="entry name" value="SERINE_THREONINE-PROTEIN KINASE YRZF-RELATED"/>
    <property type="match status" value="1"/>
</dbReference>
<dbReference type="Proteomes" id="UP000789572">
    <property type="component" value="Unassembled WGS sequence"/>
</dbReference>
<dbReference type="GO" id="GO:0005524">
    <property type="term" value="F:ATP binding"/>
    <property type="evidence" value="ECO:0007669"/>
    <property type="project" value="UniProtKB-UniRule"/>
</dbReference>
<dbReference type="PANTHER" id="PTHR37171">
    <property type="entry name" value="SERINE/THREONINE-PROTEIN KINASE YRZF-RELATED"/>
    <property type="match status" value="1"/>
</dbReference>